<comment type="caution">
    <text evidence="3">The sequence shown here is derived from an EMBL/GenBank/DDBJ whole genome shotgun (WGS) entry which is preliminary data.</text>
</comment>
<name>A0AA40K672_9PEZI</name>
<reference evidence="3" key="1">
    <citation type="submission" date="2023-06" db="EMBL/GenBank/DDBJ databases">
        <title>Genome-scale phylogeny and comparative genomics of the fungal order Sordariales.</title>
        <authorList>
            <consortium name="Lawrence Berkeley National Laboratory"/>
            <person name="Hensen N."/>
            <person name="Bonometti L."/>
            <person name="Westerberg I."/>
            <person name="Brannstrom I.O."/>
            <person name="Guillou S."/>
            <person name="Cros-Aarteil S."/>
            <person name="Calhoun S."/>
            <person name="Haridas S."/>
            <person name="Kuo A."/>
            <person name="Mondo S."/>
            <person name="Pangilinan J."/>
            <person name="Riley R."/>
            <person name="Labutti K."/>
            <person name="Andreopoulos B."/>
            <person name="Lipzen A."/>
            <person name="Chen C."/>
            <person name="Yanf M."/>
            <person name="Daum C."/>
            <person name="Ng V."/>
            <person name="Clum A."/>
            <person name="Steindorff A."/>
            <person name="Ohm R."/>
            <person name="Martin F."/>
            <person name="Silar P."/>
            <person name="Natvig D."/>
            <person name="Lalanne C."/>
            <person name="Gautier V."/>
            <person name="Ament-Velasquez S.L."/>
            <person name="Kruys A."/>
            <person name="Hutchinson M.I."/>
            <person name="Powell A.J."/>
            <person name="Barry K."/>
            <person name="Miller A.N."/>
            <person name="Grigoriev I.V."/>
            <person name="Debuchy R."/>
            <person name="Gladieux P."/>
            <person name="Thoren M.H."/>
            <person name="Johannesson H."/>
        </authorList>
    </citation>
    <scope>NUCLEOTIDE SEQUENCE</scope>
    <source>
        <strain evidence="3">CBS 540.89</strain>
    </source>
</reference>
<proteinExistence type="predicted"/>
<protein>
    <submittedName>
        <fullName evidence="3">Heterokaryon incompatibility protein-domain-containing protein</fullName>
    </submittedName>
</protein>
<evidence type="ECO:0000313" key="4">
    <source>
        <dbReference type="Proteomes" id="UP001172159"/>
    </source>
</evidence>
<keyword evidence="4" id="KW-1185">Reference proteome</keyword>
<dbReference type="Proteomes" id="UP001172159">
    <property type="component" value="Unassembled WGS sequence"/>
</dbReference>
<dbReference type="InterPro" id="IPR010730">
    <property type="entry name" value="HET"/>
</dbReference>
<organism evidence="3 4">
    <name type="scientific">Apiosordaria backusii</name>
    <dbReference type="NCBI Taxonomy" id="314023"/>
    <lineage>
        <taxon>Eukaryota</taxon>
        <taxon>Fungi</taxon>
        <taxon>Dikarya</taxon>
        <taxon>Ascomycota</taxon>
        <taxon>Pezizomycotina</taxon>
        <taxon>Sordariomycetes</taxon>
        <taxon>Sordariomycetidae</taxon>
        <taxon>Sordariales</taxon>
        <taxon>Lasiosphaeriaceae</taxon>
        <taxon>Apiosordaria</taxon>
    </lineage>
</organism>
<dbReference type="AlphaFoldDB" id="A0AA40K672"/>
<dbReference type="PANTHER" id="PTHR24148">
    <property type="entry name" value="ANKYRIN REPEAT DOMAIN-CONTAINING PROTEIN 39 HOMOLOG-RELATED"/>
    <property type="match status" value="1"/>
</dbReference>
<feature type="domain" description="Heterokaryon incompatibility" evidence="2">
    <location>
        <begin position="62"/>
        <end position="263"/>
    </location>
</feature>
<feature type="compositionally biased region" description="Acidic residues" evidence="1">
    <location>
        <begin position="712"/>
        <end position="735"/>
    </location>
</feature>
<dbReference type="InterPro" id="IPR052895">
    <property type="entry name" value="HetReg/Transcr_Mod"/>
</dbReference>
<feature type="region of interest" description="Disordered" evidence="1">
    <location>
        <begin position="173"/>
        <end position="192"/>
    </location>
</feature>
<sequence>MGAFSQPEVPRSGYLKTKYAYSPLGLDPPEIRLITLEPGQRDDPIECKVQIFEFDDDLYGCYDTLSYAWGSRTNKQSINVNGNPNFMIRYNLWLALCHIRDENKALTLWVDAICLDQNNSVEKTEQVGKIGDIYKRCGMCRIWLGDLPEPMKPHAASALELLKIFDKHSLPTDGERAEDGISDEQGTDAGRKHQADRDILSKLFSSQTHSTPEPGEDFTGDFVLDFAEERTWMYVKTEYEPHFEALTALFELEWWKRTWVIQELVLPPKIQLLFAGQSFSYGTLKNVVEGFTRNFTMGCSRDNDHNRSVSLQGPGFNAYMAIEERIESMVFAREQLRTQPTTFTQLRRRFCGSQVSWKRDSFYAFLGIVTNKSFIRPDYTLSLRTAITQAVFSCIKSEHDGADLLFGERLFRAQDPYMRLHVPSWVSDACFCTLPPKWATIERRRLRIYSSFASTSSNQRRKTFIKYLKMSKNGILIASSRHVATIDDIGPVFMIDKEENMFLVWAVIEAWMGMVGVHVGNKKESEKSEIETSEKYKAFWSTMINNPVEKVEKDLSYGRPTTDGELSIYSRLRTLWRLFEATLRAAKFPDDWEALKFREYNDTTQHEMGIDPPNMHEWSWMPEPRIIYHLFNCLWERRLFMTGDKHFGLASRNARKGDEIHVIPGCPAPFILRRLGSNISNPNTQLGEWDTDSLPQYMVVGNGYFHGFMGGDEVEENGSEEEEDEEKRDENEGGEETGAGRKKGIEYNEIALH</sequence>
<evidence type="ECO:0000313" key="3">
    <source>
        <dbReference type="EMBL" id="KAK0747448.1"/>
    </source>
</evidence>
<evidence type="ECO:0000256" key="1">
    <source>
        <dbReference type="SAM" id="MobiDB-lite"/>
    </source>
</evidence>
<feature type="region of interest" description="Disordered" evidence="1">
    <location>
        <begin position="710"/>
        <end position="753"/>
    </location>
</feature>
<dbReference type="Pfam" id="PF06985">
    <property type="entry name" value="HET"/>
    <property type="match status" value="1"/>
</dbReference>
<dbReference type="PANTHER" id="PTHR24148:SF64">
    <property type="entry name" value="HETEROKARYON INCOMPATIBILITY DOMAIN-CONTAINING PROTEIN"/>
    <property type="match status" value="1"/>
</dbReference>
<evidence type="ECO:0000259" key="2">
    <source>
        <dbReference type="Pfam" id="PF06985"/>
    </source>
</evidence>
<dbReference type="EMBL" id="JAUKTV010000001">
    <property type="protein sequence ID" value="KAK0747448.1"/>
    <property type="molecule type" value="Genomic_DNA"/>
</dbReference>
<accession>A0AA40K672</accession>
<gene>
    <name evidence="3" type="ORF">B0T21DRAFT_406074</name>
</gene>